<dbReference type="Proteomes" id="UP000515292">
    <property type="component" value="Chromosome"/>
</dbReference>
<protein>
    <submittedName>
        <fullName evidence="1">Uncharacterized protein</fullName>
    </submittedName>
</protein>
<evidence type="ECO:0000313" key="1">
    <source>
        <dbReference type="EMBL" id="QMW21638.1"/>
    </source>
</evidence>
<proteinExistence type="predicted"/>
<organism evidence="1 2">
    <name type="scientific">Sandaracinobacteroides saxicola</name>
    <dbReference type="NCBI Taxonomy" id="2759707"/>
    <lineage>
        <taxon>Bacteria</taxon>
        <taxon>Pseudomonadati</taxon>
        <taxon>Pseudomonadota</taxon>
        <taxon>Alphaproteobacteria</taxon>
        <taxon>Sphingomonadales</taxon>
        <taxon>Sphingosinicellaceae</taxon>
        <taxon>Sandaracinobacteroides</taxon>
    </lineage>
</organism>
<name>A0A7G5IE46_9SPHN</name>
<dbReference type="RefSeq" id="WP_182294485.1">
    <property type="nucleotide sequence ID" value="NZ_CP059851.1"/>
</dbReference>
<keyword evidence="2" id="KW-1185">Reference proteome</keyword>
<reference evidence="1 2" key="1">
    <citation type="submission" date="2020-07" db="EMBL/GenBank/DDBJ databases">
        <title>Complete genome sequence for Sandaracinobacter sp. M6.</title>
        <authorList>
            <person name="Tang Y."/>
            <person name="Liu Q."/>
            <person name="Guo Z."/>
            <person name="Lei P."/>
            <person name="Huang B."/>
        </authorList>
    </citation>
    <scope>NUCLEOTIDE SEQUENCE [LARGE SCALE GENOMIC DNA]</scope>
    <source>
        <strain evidence="1 2">M6</strain>
    </source>
</reference>
<dbReference type="EMBL" id="CP059851">
    <property type="protein sequence ID" value="QMW21638.1"/>
    <property type="molecule type" value="Genomic_DNA"/>
</dbReference>
<evidence type="ECO:0000313" key="2">
    <source>
        <dbReference type="Proteomes" id="UP000515292"/>
    </source>
</evidence>
<dbReference type="AlphaFoldDB" id="A0A7G5IE46"/>
<sequence>MSDFSEDHAVYSAVSIKNCKRTRPLVIACCSARKAIPAKVSVEALPIGDLENVASAWLDSIDGATPTVAAVEMYIGRSFAYAKQAAALLDAEVDILSAGLGYVRGEALIPSYDLAAGRGAGGVAQRIFKFKPDEWWAAVSRSRFSAERLPETGSRPVIMIALTRDYARMVRPMLEQFAAHADRIRIFGAGLASHLPQPLTGCLMPYDEGMTLKGTKGDFAGRALLTHARLLAAETDNYNLEDEREAVRAMMAGGKPYRARNRKAVSDQVIVQQISPWLREEPMISHTRILRRLRDLCGIACSEERARRIMIGLMA</sequence>
<gene>
    <name evidence="1" type="ORF">H3309_09395</name>
</gene>
<dbReference type="KEGG" id="sand:H3309_09395"/>
<accession>A0A7G5IE46</accession>